<keyword evidence="7" id="KW-1185">Reference proteome</keyword>
<evidence type="ECO:0000256" key="3">
    <source>
        <dbReference type="ARBA" id="ARBA00022989"/>
    </source>
</evidence>
<dbReference type="InterPro" id="IPR006694">
    <property type="entry name" value="Fatty_acid_hydroxylase"/>
</dbReference>
<comment type="subcellular location">
    <subcellularLocation>
        <location evidence="1">Membrane</location>
    </subcellularLocation>
</comment>
<keyword evidence="2" id="KW-0812">Transmembrane</keyword>
<dbReference type="GO" id="GO:0016020">
    <property type="term" value="C:membrane"/>
    <property type="evidence" value="ECO:0007669"/>
    <property type="project" value="UniProtKB-SubCell"/>
</dbReference>
<evidence type="ECO:0000259" key="5">
    <source>
        <dbReference type="Pfam" id="PF04116"/>
    </source>
</evidence>
<evidence type="ECO:0000256" key="4">
    <source>
        <dbReference type="ARBA" id="ARBA00023136"/>
    </source>
</evidence>
<dbReference type="Pfam" id="PF04116">
    <property type="entry name" value="FA_hydroxylase"/>
    <property type="match status" value="1"/>
</dbReference>
<dbReference type="EMBL" id="QEAQ01000033">
    <property type="protein sequence ID" value="TPX58676.1"/>
    <property type="molecule type" value="Genomic_DNA"/>
</dbReference>
<dbReference type="PANTHER" id="PTHR11863">
    <property type="entry name" value="STEROL DESATURASE"/>
    <property type="match status" value="1"/>
</dbReference>
<evidence type="ECO:0000313" key="7">
    <source>
        <dbReference type="Proteomes" id="UP000318582"/>
    </source>
</evidence>
<keyword evidence="3" id="KW-1133">Transmembrane helix</keyword>
<accession>A0A507E4B5</accession>
<dbReference type="GO" id="GO:0008610">
    <property type="term" value="P:lipid biosynthetic process"/>
    <property type="evidence" value="ECO:0007669"/>
    <property type="project" value="InterPro"/>
</dbReference>
<evidence type="ECO:0000256" key="2">
    <source>
        <dbReference type="ARBA" id="ARBA00022692"/>
    </source>
</evidence>
<protein>
    <recommendedName>
        <fullName evidence="5">Fatty acid hydroxylase domain-containing protein</fullName>
    </recommendedName>
</protein>
<organism evidence="6 7">
    <name type="scientific">Powellomyces hirtus</name>
    <dbReference type="NCBI Taxonomy" id="109895"/>
    <lineage>
        <taxon>Eukaryota</taxon>
        <taxon>Fungi</taxon>
        <taxon>Fungi incertae sedis</taxon>
        <taxon>Chytridiomycota</taxon>
        <taxon>Chytridiomycota incertae sedis</taxon>
        <taxon>Chytridiomycetes</taxon>
        <taxon>Spizellomycetales</taxon>
        <taxon>Powellomycetaceae</taxon>
        <taxon>Powellomyces</taxon>
    </lineage>
</organism>
<sequence>MHQNVTSHAGPGLQPPSSTIEAYWQSFFTNTDHPGVLLAVTLFAWHELVFFGRFFPYWVMDQIPYFQKYKIQETKPNTPELYKKCLISVIKSQLFVQGPMMLLFHPTAMALGMKFLDPFPAASTIALSCLFCLVVEDTYHYFVHRLMHHPSLYKHVHKVHHEFQAPFGITAEHAHPIEVLVLGQGFFLGPVMLLMAGIDMHVITMACWLALRLLETVDVHAGYDFPWSFHKIIPFWGGAEFHDYHHMAFVGNYSSSFRWWDWMLGTDNKFNEWKAKQKAGKLAVKTL</sequence>
<feature type="domain" description="Fatty acid hydroxylase" evidence="5">
    <location>
        <begin position="130"/>
        <end position="266"/>
    </location>
</feature>
<gene>
    <name evidence="6" type="ORF">PhCBS80983_g02981</name>
</gene>
<dbReference type="Proteomes" id="UP000318582">
    <property type="component" value="Unassembled WGS sequence"/>
</dbReference>
<proteinExistence type="predicted"/>
<dbReference type="InterPro" id="IPR050307">
    <property type="entry name" value="Sterol_Desaturase_Related"/>
</dbReference>
<dbReference type="STRING" id="109895.A0A507E4B5"/>
<reference evidence="6 7" key="1">
    <citation type="journal article" date="2019" name="Sci. Rep.">
        <title>Comparative genomics of chytrid fungi reveal insights into the obligate biotrophic and pathogenic lifestyle of Synchytrium endobioticum.</title>
        <authorList>
            <person name="van de Vossenberg B.T.L.H."/>
            <person name="Warris S."/>
            <person name="Nguyen H.D.T."/>
            <person name="van Gent-Pelzer M.P.E."/>
            <person name="Joly D.L."/>
            <person name="van de Geest H.C."/>
            <person name="Bonants P.J.M."/>
            <person name="Smith D.S."/>
            <person name="Levesque C.A."/>
            <person name="van der Lee T.A.J."/>
        </authorList>
    </citation>
    <scope>NUCLEOTIDE SEQUENCE [LARGE SCALE GENOMIC DNA]</scope>
    <source>
        <strain evidence="6 7">CBS 809.83</strain>
    </source>
</reference>
<name>A0A507E4B5_9FUNG</name>
<dbReference type="AlphaFoldDB" id="A0A507E4B5"/>
<dbReference type="GO" id="GO:0016491">
    <property type="term" value="F:oxidoreductase activity"/>
    <property type="evidence" value="ECO:0007669"/>
    <property type="project" value="InterPro"/>
</dbReference>
<comment type="caution">
    <text evidence="6">The sequence shown here is derived from an EMBL/GenBank/DDBJ whole genome shotgun (WGS) entry which is preliminary data.</text>
</comment>
<evidence type="ECO:0000256" key="1">
    <source>
        <dbReference type="ARBA" id="ARBA00004370"/>
    </source>
</evidence>
<dbReference type="GO" id="GO:0005506">
    <property type="term" value="F:iron ion binding"/>
    <property type="evidence" value="ECO:0007669"/>
    <property type="project" value="InterPro"/>
</dbReference>
<evidence type="ECO:0000313" key="6">
    <source>
        <dbReference type="EMBL" id="TPX58676.1"/>
    </source>
</evidence>
<keyword evidence="4" id="KW-0472">Membrane</keyword>